<dbReference type="Pfam" id="PF18759">
    <property type="entry name" value="Plavaka"/>
    <property type="match status" value="1"/>
</dbReference>
<keyword evidence="5" id="KW-1185">Reference proteome</keyword>
<comment type="caution">
    <text evidence="4">The sequence shown here is derived from an EMBL/GenBank/DDBJ whole genome shotgun (WGS) entry which is preliminary data.</text>
</comment>
<feature type="region of interest" description="Disordered" evidence="2">
    <location>
        <begin position="47"/>
        <end position="83"/>
    </location>
</feature>
<dbReference type="OrthoDB" id="3199698at2759"/>
<dbReference type="EMBL" id="WIUZ02000007">
    <property type="protein sequence ID" value="KAF9785283.1"/>
    <property type="molecule type" value="Genomic_DNA"/>
</dbReference>
<accession>A0A9P6HFU7</accession>
<dbReference type="InterPro" id="IPR041078">
    <property type="entry name" value="Plavaka"/>
</dbReference>
<dbReference type="PROSITE" id="PS00028">
    <property type="entry name" value="ZINC_FINGER_C2H2_1"/>
    <property type="match status" value="1"/>
</dbReference>
<keyword evidence="1" id="KW-0862">Zinc</keyword>
<keyword evidence="1" id="KW-0863">Zinc-finger</keyword>
<evidence type="ECO:0000313" key="5">
    <source>
        <dbReference type="Proteomes" id="UP000736335"/>
    </source>
</evidence>
<gene>
    <name evidence="4" type="ORF">BJ322DRAFT_1108737</name>
</gene>
<keyword evidence="1" id="KW-0479">Metal-binding</keyword>
<evidence type="ECO:0000256" key="1">
    <source>
        <dbReference type="PROSITE-ProRule" id="PRU00042"/>
    </source>
</evidence>
<feature type="compositionally biased region" description="Acidic residues" evidence="2">
    <location>
        <begin position="683"/>
        <end position="696"/>
    </location>
</feature>
<dbReference type="InterPro" id="IPR013087">
    <property type="entry name" value="Znf_C2H2_type"/>
</dbReference>
<dbReference type="PROSITE" id="PS50157">
    <property type="entry name" value="ZINC_FINGER_C2H2_2"/>
    <property type="match status" value="1"/>
</dbReference>
<dbReference type="AlphaFoldDB" id="A0A9P6HFU7"/>
<feature type="compositionally biased region" description="Pro residues" evidence="2">
    <location>
        <begin position="66"/>
        <end position="75"/>
    </location>
</feature>
<feature type="domain" description="C2H2-type" evidence="3">
    <location>
        <begin position="9"/>
        <end position="31"/>
    </location>
</feature>
<protein>
    <recommendedName>
        <fullName evidence="3">C2H2-type domain-containing protein</fullName>
    </recommendedName>
</protein>
<feature type="compositionally biased region" description="Acidic residues" evidence="2">
    <location>
        <begin position="662"/>
        <end position="673"/>
    </location>
</feature>
<proteinExistence type="predicted"/>
<evidence type="ECO:0000313" key="4">
    <source>
        <dbReference type="EMBL" id="KAF9785283.1"/>
    </source>
</evidence>
<evidence type="ECO:0000256" key="2">
    <source>
        <dbReference type="SAM" id="MobiDB-lite"/>
    </source>
</evidence>
<evidence type="ECO:0000259" key="3">
    <source>
        <dbReference type="PROSITE" id="PS50157"/>
    </source>
</evidence>
<dbReference type="GO" id="GO:0008270">
    <property type="term" value="F:zinc ion binding"/>
    <property type="evidence" value="ECO:0007669"/>
    <property type="project" value="UniProtKB-KW"/>
</dbReference>
<dbReference type="Proteomes" id="UP000736335">
    <property type="component" value="Unassembled WGS sequence"/>
</dbReference>
<organism evidence="4 5">
    <name type="scientific">Thelephora terrestris</name>
    <dbReference type="NCBI Taxonomy" id="56493"/>
    <lineage>
        <taxon>Eukaryota</taxon>
        <taxon>Fungi</taxon>
        <taxon>Dikarya</taxon>
        <taxon>Basidiomycota</taxon>
        <taxon>Agaricomycotina</taxon>
        <taxon>Agaricomycetes</taxon>
        <taxon>Thelephorales</taxon>
        <taxon>Thelephoraceae</taxon>
        <taxon>Thelephora</taxon>
    </lineage>
</organism>
<reference evidence="4" key="1">
    <citation type="journal article" date="2020" name="Nat. Commun.">
        <title>Large-scale genome sequencing of mycorrhizal fungi provides insights into the early evolution of symbiotic traits.</title>
        <authorList>
            <person name="Miyauchi S."/>
            <person name="Kiss E."/>
            <person name="Kuo A."/>
            <person name="Drula E."/>
            <person name="Kohler A."/>
            <person name="Sanchez-Garcia M."/>
            <person name="Morin E."/>
            <person name="Andreopoulos B."/>
            <person name="Barry K.W."/>
            <person name="Bonito G."/>
            <person name="Buee M."/>
            <person name="Carver A."/>
            <person name="Chen C."/>
            <person name="Cichocki N."/>
            <person name="Clum A."/>
            <person name="Culley D."/>
            <person name="Crous P.W."/>
            <person name="Fauchery L."/>
            <person name="Girlanda M."/>
            <person name="Hayes R.D."/>
            <person name="Keri Z."/>
            <person name="LaButti K."/>
            <person name="Lipzen A."/>
            <person name="Lombard V."/>
            <person name="Magnuson J."/>
            <person name="Maillard F."/>
            <person name="Murat C."/>
            <person name="Nolan M."/>
            <person name="Ohm R.A."/>
            <person name="Pangilinan J."/>
            <person name="Pereira M.F."/>
            <person name="Perotto S."/>
            <person name="Peter M."/>
            <person name="Pfister S."/>
            <person name="Riley R."/>
            <person name="Sitrit Y."/>
            <person name="Stielow J.B."/>
            <person name="Szollosi G."/>
            <person name="Zifcakova L."/>
            <person name="Stursova M."/>
            <person name="Spatafora J.W."/>
            <person name="Tedersoo L."/>
            <person name="Vaario L.M."/>
            <person name="Yamada A."/>
            <person name="Yan M."/>
            <person name="Wang P."/>
            <person name="Xu J."/>
            <person name="Bruns T."/>
            <person name="Baldrian P."/>
            <person name="Vilgalys R."/>
            <person name="Dunand C."/>
            <person name="Henrissat B."/>
            <person name="Grigoriev I.V."/>
            <person name="Hibbett D."/>
            <person name="Nagy L.G."/>
            <person name="Martin F.M."/>
        </authorList>
    </citation>
    <scope>NUCLEOTIDE SEQUENCE</scope>
    <source>
        <strain evidence="4">UH-Tt-Lm1</strain>
    </source>
</reference>
<reference evidence="4" key="2">
    <citation type="submission" date="2020-11" db="EMBL/GenBank/DDBJ databases">
        <authorList>
            <consortium name="DOE Joint Genome Institute"/>
            <person name="Kuo A."/>
            <person name="Miyauchi S."/>
            <person name="Kiss E."/>
            <person name="Drula E."/>
            <person name="Kohler A."/>
            <person name="Sanchez-Garcia M."/>
            <person name="Andreopoulos B."/>
            <person name="Barry K.W."/>
            <person name="Bonito G."/>
            <person name="Buee M."/>
            <person name="Carver A."/>
            <person name="Chen C."/>
            <person name="Cichocki N."/>
            <person name="Clum A."/>
            <person name="Culley D."/>
            <person name="Crous P.W."/>
            <person name="Fauchery L."/>
            <person name="Girlanda M."/>
            <person name="Hayes R."/>
            <person name="Keri Z."/>
            <person name="Labutti K."/>
            <person name="Lipzen A."/>
            <person name="Lombard V."/>
            <person name="Magnuson J."/>
            <person name="Maillard F."/>
            <person name="Morin E."/>
            <person name="Murat C."/>
            <person name="Nolan M."/>
            <person name="Ohm R."/>
            <person name="Pangilinan J."/>
            <person name="Pereira M."/>
            <person name="Perotto S."/>
            <person name="Peter M."/>
            <person name="Riley R."/>
            <person name="Sitrit Y."/>
            <person name="Stielow B."/>
            <person name="Szollosi G."/>
            <person name="Zifcakova L."/>
            <person name="Stursova M."/>
            <person name="Spatafora J.W."/>
            <person name="Tedersoo L."/>
            <person name="Vaario L.-M."/>
            <person name="Yamada A."/>
            <person name="Yan M."/>
            <person name="Wang P."/>
            <person name="Xu J."/>
            <person name="Bruns T."/>
            <person name="Baldrian P."/>
            <person name="Vilgalys R."/>
            <person name="Henrissat B."/>
            <person name="Grigoriev I.V."/>
            <person name="Hibbett D."/>
            <person name="Nagy L.G."/>
            <person name="Martin F.M."/>
        </authorList>
    </citation>
    <scope>NUCLEOTIDE SEQUENCE</scope>
    <source>
        <strain evidence="4">UH-Tt-Lm1</strain>
    </source>
</reference>
<name>A0A9P6HFU7_9AGAM</name>
<feature type="region of interest" description="Disordered" evidence="2">
    <location>
        <begin position="658"/>
        <end position="705"/>
    </location>
</feature>
<sequence>MAATPAVFWICEGCGKVCKSRGRLTKHSSTHNRHPCVGKSHNNFRRTYHPRLDGRPCRRDGEFLPPGTPPTPPPSKPDDDWSPFTSRAGFELAEIFYTTAALSNDTIDRILDIWAATLVPHNDSAPITDHHNLHSTIDAIKLGHVPWQSYTARYNGLRPEDGPTPEWMTTDYQVWYRDPRKVIHAIFSNPDLVDGIDYVPYREFDLNGKRRYCDFMSANWAWKQCDLISVDRDTHGAIFIPVILGSDKTTVSVATGQNEYHPVYLSVGNVHNHLRRAHKDALVLIGFLPIPKGARKDTDNETFRDFRRRIFHGSLTAINMTLEPFMSDWDVIRCSDHHFRRAIYGLGPYIADYPEQSATAGTVYNWCDAEPNDLDNPNANLRTRERTLALLESEDPDSLWYNHGIVPDFRPFTMKFPRADIYELLTSDLLHQAIKGTFKDHLVQWVEDYLKRVHRPSKAENILDEIDRRIALAPLFPGLRRFKQGRNFKQWTGNDSKALMKVFVNALEGYVPPDIIKTFNTFLDFCYLARQNVLTEDSLDALGTALERFHHYREIFRVSGVRPDGFSLPRQHSLKHYRRNIENFGAPNGLCSSITESKHITAVKKPWRRSNRYEALKQMLTINTRNDKLAAAHADFSSRGMLRGTCLGDALQKLRQTVDAESVSDSDDEDEFSGPDGNGEAGSDLDLDNVDNEDDGSPGPVDGPSIFSEVILAHKKATRYPCTSFQALGEHIGQSNLNELVRRFLFYEKNPTFTGPPPLHLCPTTEHIEKISVFHSATATFCAPSNPSGPGGLYRETIRCTPRWQTGGVVAHRRDCVVLNTGSEVPGMRGLNIARVHLLFSFEAGDEVFSCALIHEFSKSFDDPDPDSGMWIVEPDLDQNRYRIMSVVHVDSMVRAAHLLPVFRGDATVPREINFSHTLDVFTAFYVNKYIDYHAFETVF</sequence>
<feature type="compositionally biased region" description="Basic and acidic residues" evidence="2">
    <location>
        <begin position="50"/>
        <end position="62"/>
    </location>
</feature>